<evidence type="ECO:0000313" key="2">
    <source>
        <dbReference type="EMBL" id="KAJ1109622.1"/>
    </source>
</evidence>
<name>A0AAV7N549_PLEWA</name>
<evidence type="ECO:0000256" key="1">
    <source>
        <dbReference type="SAM" id="MobiDB-lite"/>
    </source>
</evidence>
<accession>A0AAV7N549</accession>
<dbReference type="Proteomes" id="UP001066276">
    <property type="component" value="Chromosome 9"/>
</dbReference>
<feature type="region of interest" description="Disordered" evidence="1">
    <location>
        <begin position="47"/>
        <end position="83"/>
    </location>
</feature>
<proteinExistence type="predicted"/>
<sequence>MQESASRAVSGPAASVFIAKCIIGEAASAATLKPAPWSLPGFCLSRGIPRDPSVNRGGRRNPNAGRGAPRDRGVGRGEIGVPR</sequence>
<comment type="caution">
    <text evidence="2">The sequence shown here is derived from an EMBL/GenBank/DDBJ whole genome shotgun (WGS) entry which is preliminary data.</text>
</comment>
<dbReference type="EMBL" id="JANPWB010000013">
    <property type="protein sequence ID" value="KAJ1109622.1"/>
    <property type="molecule type" value="Genomic_DNA"/>
</dbReference>
<reference evidence="2" key="1">
    <citation type="journal article" date="2022" name="bioRxiv">
        <title>Sequencing and chromosome-scale assembly of the giantPleurodeles waltlgenome.</title>
        <authorList>
            <person name="Brown T."/>
            <person name="Elewa A."/>
            <person name="Iarovenko S."/>
            <person name="Subramanian E."/>
            <person name="Araus A.J."/>
            <person name="Petzold A."/>
            <person name="Susuki M."/>
            <person name="Suzuki K.-i.T."/>
            <person name="Hayashi T."/>
            <person name="Toyoda A."/>
            <person name="Oliveira C."/>
            <person name="Osipova E."/>
            <person name="Leigh N.D."/>
            <person name="Simon A."/>
            <person name="Yun M.H."/>
        </authorList>
    </citation>
    <scope>NUCLEOTIDE SEQUENCE</scope>
    <source>
        <strain evidence="2">20211129_DDA</strain>
        <tissue evidence="2">Liver</tissue>
    </source>
</reference>
<gene>
    <name evidence="2" type="ORF">NDU88_006982</name>
</gene>
<organism evidence="2 3">
    <name type="scientific">Pleurodeles waltl</name>
    <name type="common">Iberian ribbed newt</name>
    <dbReference type="NCBI Taxonomy" id="8319"/>
    <lineage>
        <taxon>Eukaryota</taxon>
        <taxon>Metazoa</taxon>
        <taxon>Chordata</taxon>
        <taxon>Craniata</taxon>
        <taxon>Vertebrata</taxon>
        <taxon>Euteleostomi</taxon>
        <taxon>Amphibia</taxon>
        <taxon>Batrachia</taxon>
        <taxon>Caudata</taxon>
        <taxon>Salamandroidea</taxon>
        <taxon>Salamandridae</taxon>
        <taxon>Pleurodelinae</taxon>
        <taxon>Pleurodeles</taxon>
    </lineage>
</organism>
<keyword evidence="3" id="KW-1185">Reference proteome</keyword>
<evidence type="ECO:0000313" key="3">
    <source>
        <dbReference type="Proteomes" id="UP001066276"/>
    </source>
</evidence>
<dbReference type="AlphaFoldDB" id="A0AAV7N549"/>
<protein>
    <submittedName>
        <fullName evidence="2">Uncharacterized protein</fullName>
    </submittedName>
</protein>